<feature type="region of interest" description="Disordered" evidence="1">
    <location>
        <begin position="60"/>
        <end position="97"/>
    </location>
</feature>
<reference evidence="2 3" key="1">
    <citation type="submission" date="2016-10" db="EMBL/GenBank/DDBJ databases">
        <title>The Draft Genome Sequence of Actinokineospora bangkokensis 44EHWT reveals the biosynthetic pathway of antifungal compounds Thailandins with unusual extender unit butylmalonyl-CoA.</title>
        <authorList>
            <person name="Greule A."/>
            <person name="Intra B."/>
            <person name="Flemming S."/>
            <person name="Rommel M.G."/>
            <person name="Panbangred W."/>
            <person name="Bechthold A."/>
        </authorList>
    </citation>
    <scope>NUCLEOTIDE SEQUENCE [LARGE SCALE GENOMIC DNA]</scope>
    <source>
        <strain evidence="2 3">44EHW</strain>
    </source>
</reference>
<comment type="caution">
    <text evidence="2">The sequence shown here is derived from an EMBL/GenBank/DDBJ whole genome shotgun (WGS) entry which is preliminary data.</text>
</comment>
<gene>
    <name evidence="2" type="ORF">BJP25_08420</name>
</gene>
<evidence type="ECO:0000313" key="3">
    <source>
        <dbReference type="Proteomes" id="UP000186040"/>
    </source>
</evidence>
<sequence>MGKGLSAEDVAALREAVAARKPAPVWFTGAAVGVDEGAAGKVIAFDDAAEGDFIQVKPAGSRDAMSFSPAELTTEKPAAPPAPRRPAPAPFQAPPVEDVTDVVVGIEGGEPEPRRRRSAPAKKQQQHAVEITVTLHATPDGEWSVDVLVGKKRTVRWAPVAAGEVGRLAKHLPAEVGEAISVALDAAKDRQTRRVAELKAELEAAQRALRDLG</sequence>
<evidence type="ECO:0000313" key="2">
    <source>
        <dbReference type="EMBL" id="OLR94982.1"/>
    </source>
</evidence>
<organism evidence="2 3">
    <name type="scientific">Actinokineospora bangkokensis</name>
    <dbReference type="NCBI Taxonomy" id="1193682"/>
    <lineage>
        <taxon>Bacteria</taxon>
        <taxon>Bacillati</taxon>
        <taxon>Actinomycetota</taxon>
        <taxon>Actinomycetes</taxon>
        <taxon>Pseudonocardiales</taxon>
        <taxon>Pseudonocardiaceae</taxon>
        <taxon>Actinokineospora</taxon>
    </lineage>
</organism>
<name>A0A1Q9LSH1_9PSEU</name>
<accession>A0A1Q9LSH1</accession>
<dbReference type="InterPro" id="IPR046282">
    <property type="entry name" value="DUF6319"/>
</dbReference>
<keyword evidence="3" id="KW-1185">Reference proteome</keyword>
<proteinExistence type="predicted"/>
<feature type="region of interest" description="Disordered" evidence="1">
    <location>
        <begin position="107"/>
        <end position="126"/>
    </location>
</feature>
<dbReference type="STRING" id="1193682.BJP25_08420"/>
<evidence type="ECO:0000256" key="1">
    <source>
        <dbReference type="SAM" id="MobiDB-lite"/>
    </source>
</evidence>
<feature type="compositionally biased region" description="Pro residues" evidence="1">
    <location>
        <begin position="78"/>
        <end position="93"/>
    </location>
</feature>
<dbReference type="AlphaFoldDB" id="A0A1Q9LSH1"/>
<dbReference type="Pfam" id="PF19844">
    <property type="entry name" value="DUF6319"/>
    <property type="match status" value="1"/>
</dbReference>
<dbReference type="EMBL" id="MKQR01000005">
    <property type="protein sequence ID" value="OLR94982.1"/>
    <property type="molecule type" value="Genomic_DNA"/>
</dbReference>
<dbReference type="OrthoDB" id="4560653at2"/>
<dbReference type="Proteomes" id="UP000186040">
    <property type="component" value="Unassembled WGS sequence"/>
</dbReference>
<dbReference type="RefSeq" id="WP_075973215.1">
    <property type="nucleotide sequence ID" value="NZ_MKQR01000005.1"/>
</dbReference>
<protein>
    <submittedName>
        <fullName evidence="2">Uncharacterized protein</fullName>
    </submittedName>
</protein>